<gene>
    <name evidence="2" type="ORF">SCLTRI_LOCUS6642</name>
</gene>
<evidence type="ECO:0000313" key="3">
    <source>
        <dbReference type="Proteomes" id="UP000624404"/>
    </source>
</evidence>
<evidence type="ECO:0000313" key="2">
    <source>
        <dbReference type="EMBL" id="CAD6446850.1"/>
    </source>
</evidence>
<keyword evidence="3" id="KW-1185">Reference proteome</keyword>
<feature type="region of interest" description="Disordered" evidence="1">
    <location>
        <begin position="137"/>
        <end position="184"/>
    </location>
</feature>
<reference evidence="2" key="1">
    <citation type="submission" date="2020-10" db="EMBL/GenBank/DDBJ databases">
        <authorList>
            <person name="Kusch S."/>
        </authorList>
    </citation>
    <scope>NUCLEOTIDE SEQUENCE</scope>
    <source>
        <strain evidence="2">SwB9</strain>
    </source>
</reference>
<dbReference type="AlphaFoldDB" id="A0A8H2ZUH9"/>
<dbReference type="Proteomes" id="UP000624404">
    <property type="component" value="Unassembled WGS sequence"/>
</dbReference>
<dbReference type="OrthoDB" id="3541182at2759"/>
<organism evidence="2 3">
    <name type="scientific">Sclerotinia trifoliorum</name>
    <dbReference type="NCBI Taxonomy" id="28548"/>
    <lineage>
        <taxon>Eukaryota</taxon>
        <taxon>Fungi</taxon>
        <taxon>Dikarya</taxon>
        <taxon>Ascomycota</taxon>
        <taxon>Pezizomycotina</taxon>
        <taxon>Leotiomycetes</taxon>
        <taxon>Helotiales</taxon>
        <taxon>Sclerotiniaceae</taxon>
        <taxon>Sclerotinia</taxon>
    </lineage>
</organism>
<feature type="region of interest" description="Disordered" evidence="1">
    <location>
        <begin position="1"/>
        <end position="24"/>
    </location>
</feature>
<protein>
    <submittedName>
        <fullName evidence="2">446b3973-f1b0-4cf9-a7f3-34e9008c555f</fullName>
    </submittedName>
</protein>
<dbReference type="EMBL" id="CAJHIA010000021">
    <property type="protein sequence ID" value="CAD6446850.1"/>
    <property type="molecule type" value="Genomic_DNA"/>
</dbReference>
<feature type="compositionally biased region" description="Polar residues" evidence="1">
    <location>
        <begin position="14"/>
        <end position="24"/>
    </location>
</feature>
<proteinExistence type="predicted"/>
<comment type="caution">
    <text evidence="2">The sequence shown here is derived from an EMBL/GenBank/DDBJ whole genome shotgun (WGS) entry which is preliminary data.</text>
</comment>
<name>A0A8H2ZUH9_9HELO</name>
<sequence>MPNNRDKKIPGRASQMTTQSSRSIFQDRYRLRAQAKPTSGPKHVKRFMYRIKGKKARNTAIFTHARQAKVGQAGDTRVSQGHQRKCKAIRTSQQQRDSIVPSSRQLSGVRCLTLAQISVARRRKSVIKVVPTAVEESGEESEYFSAPSSPLIDGRETKRRRGDVKPARASPAPNEGEPKCLEANRRSRNEQIENENEDEDVQEVTPQDWLKSVIKTRPARSFNDLPDSCILQILDTLYEQEDGKLVSSVCFGLTCRHYWSIFKMQWCCPSRNTIYNAYAPKEDQALLAPLL</sequence>
<evidence type="ECO:0000256" key="1">
    <source>
        <dbReference type="SAM" id="MobiDB-lite"/>
    </source>
</evidence>
<accession>A0A8H2ZUH9</accession>